<accession>A0A1I1F9I1</accession>
<name>A0A1I1F9I1_9LACT</name>
<dbReference type="CDD" id="cd20335">
    <property type="entry name" value="BRcat_RBR"/>
    <property type="match status" value="1"/>
</dbReference>
<dbReference type="Proteomes" id="UP000199612">
    <property type="component" value="Unassembled WGS sequence"/>
</dbReference>
<keyword evidence="1" id="KW-0472">Membrane</keyword>
<dbReference type="STRING" id="753702.SAMN04488102_10214"/>
<dbReference type="AlphaFoldDB" id="A0A1I1F9I1"/>
<evidence type="ECO:0000313" key="2">
    <source>
        <dbReference type="EMBL" id="SFB96007.1"/>
    </source>
</evidence>
<keyword evidence="1" id="KW-1133">Transmembrane helix</keyword>
<protein>
    <recommendedName>
        <fullName evidence="4">Zn-finger containing protein</fullName>
    </recommendedName>
</protein>
<dbReference type="OrthoDB" id="3174166at2"/>
<sequence>MQWMSKLMFYMKGRYGYDELSKVLILFGLVLSIFSNFTGGGILNLLALASIAYGGLRVLSREKGNRRRELQQYIKLKQSVLSSYRKYRNRWIQRKAFKITKCPSCKQKIRIPRGRKKVRVTCPSCQNKFIRKT</sequence>
<organism evidence="2 3">
    <name type="scientific">Alkalibacterium subtropicum</name>
    <dbReference type="NCBI Taxonomy" id="753702"/>
    <lineage>
        <taxon>Bacteria</taxon>
        <taxon>Bacillati</taxon>
        <taxon>Bacillota</taxon>
        <taxon>Bacilli</taxon>
        <taxon>Lactobacillales</taxon>
        <taxon>Carnobacteriaceae</taxon>
        <taxon>Alkalibacterium</taxon>
    </lineage>
</organism>
<evidence type="ECO:0000313" key="3">
    <source>
        <dbReference type="Proteomes" id="UP000199612"/>
    </source>
</evidence>
<keyword evidence="1" id="KW-0812">Transmembrane</keyword>
<dbReference type="EMBL" id="FOLT01000002">
    <property type="protein sequence ID" value="SFB96007.1"/>
    <property type="molecule type" value="Genomic_DNA"/>
</dbReference>
<feature type="transmembrane region" description="Helical" evidence="1">
    <location>
        <begin position="20"/>
        <end position="37"/>
    </location>
</feature>
<gene>
    <name evidence="2" type="ORF">SAMN04488102_10214</name>
</gene>
<feature type="transmembrane region" description="Helical" evidence="1">
    <location>
        <begin position="43"/>
        <end position="60"/>
    </location>
</feature>
<evidence type="ECO:0000256" key="1">
    <source>
        <dbReference type="SAM" id="Phobius"/>
    </source>
</evidence>
<reference evidence="3" key="1">
    <citation type="submission" date="2016-10" db="EMBL/GenBank/DDBJ databases">
        <authorList>
            <person name="Varghese N."/>
            <person name="Submissions S."/>
        </authorList>
    </citation>
    <scope>NUCLEOTIDE SEQUENCE [LARGE SCALE GENOMIC DNA]</scope>
    <source>
        <strain evidence="3">DSM 23664</strain>
    </source>
</reference>
<dbReference type="RefSeq" id="WP_091528261.1">
    <property type="nucleotide sequence ID" value="NZ_FOLT01000002.1"/>
</dbReference>
<evidence type="ECO:0008006" key="4">
    <source>
        <dbReference type="Google" id="ProtNLM"/>
    </source>
</evidence>
<proteinExistence type="predicted"/>
<keyword evidence="3" id="KW-1185">Reference proteome</keyword>
<dbReference type="Gene3D" id="2.20.28.160">
    <property type="match status" value="1"/>
</dbReference>